<dbReference type="InterPro" id="IPR033909">
    <property type="entry name" value="RNR_small"/>
</dbReference>
<feature type="binding site" evidence="3">
    <location>
        <position position="106"/>
    </location>
    <ligand>
        <name>Fe cation</name>
        <dbReference type="ChEBI" id="CHEBI:24875"/>
        <label>2</label>
    </ligand>
</feature>
<keyword evidence="2 3" id="KW-0479">Metal-binding</keyword>
<dbReference type="PANTHER" id="PTHR23409">
    <property type="entry name" value="RIBONUCLEOSIDE-DIPHOSPHATE REDUCTASE SMALL CHAIN"/>
    <property type="match status" value="1"/>
</dbReference>
<feature type="transmembrane region" description="Helical" evidence="4">
    <location>
        <begin position="172"/>
        <end position="194"/>
    </location>
</feature>
<feature type="binding site" evidence="3">
    <location>
        <position position="75"/>
    </location>
    <ligand>
        <name>Fe cation</name>
        <dbReference type="ChEBI" id="CHEBI:24875"/>
        <label>1</label>
    </ligand>
</feature>
<keyword evidence="2 3" id="KW-0408">Iron</keyword>
<dbReference type="AlphaFoldDB" id="A0A0B6WYK6"/>
<dbReference type="UniPathway" id="UPA00326"/>
<dbReference type="STRING" id="454194.PYK22_01824"/>
<evidence type="ECO:0000313" key="5">
    <source>
        <dbReference type="EMBL" id="CDM65817.1"/>
    </source>
</evidence>
<evidence type="ECO:0000256" key="4">
    <source>
        <dbReference type="SAM" id="Phobius"/>
    </source>
</evidence>
<keyword evidence="4" id="KW-0472">Membrane</keyword>
<dbReference type="GO" id="GO:0046872">
    <property type="term" value="F:metal ion binding"/>
    <property type="evidence" value="ECO:0007669"/>
    <property type="project" value="UniProtKB-KW"/>
</dbReference>
<feature type="binding site" evidence="3">
    <location>
        <position position="109"/>
    </location>
    <ligand>
        <name>Fe cation</name>
        <dbReference type="ChEBI" id="CHEBI:24875"/>
        <label>1</label>
    </ligand>
</feature>
<accession>A0A0B6WYK6</accession>
<keyword evidence="2 5" id="KW-0560">Oxidoreductase</keyword>
<keyword evidence="4" id="KW-0812">Transmembrane</keyword>
<dbReference type="PANTHER" id="PTHR23409:SF18">
    <property type="entry name" value="RIBONUCLEOSIDE-DIPHOSPHATE REDUCTASE SUBUNIT M2"/>
    <property type="match status" value="1"/>
</dbReference>
<dbReference type="InterPro" id="IPR009078">
    <property type="entry name" value="Ferritin-like_SF"/>
</dbReference>
<dbReference type="CDD" id="cd01049">
    <property type="entry name" value="RNRR2"/>
    <property type="match status" value="1"/>
</dbReference>
<dbReference type="GO" id="GO:0009263">
    <property type="term" value="P:deoxyribonucleotide biosynthetic process"/>
    <property type="evidence" value="ECO:0007669"/>
    <property type="project" value="UniProtKB-KW"/>
</dbReference>
<evidence type="ECO:0000256" key="2">
    <source>
        <dbReference type="PIRNR" id="PIRNR000355"/>
    </source>
</evidence>
<feature type="binding site" evidence="3">
    <location>
        <position position="179"/>
    </location>
    <ligand>
        <name>Fe cation</name>
        <dbReference type="ChEBI" id="CHEBI:24875"/>
        <label>2</label>
    </ligand>
</feature>
<dbReference type="NCBIfam" id="NF007186">
    <property type="entry name" value="PRK09614.1-5"/>
    <property type="match status" value="1"/>
</dbReference>
<dbReference type="EC" id="1.17.4.1" evidence="2"/>
<evidence type="ECO:0000313" key="6">
    <source>
        <dbReference type="Proteomes" id="UP000031518"/>
    </source>
</evidence>
<gene>
    <name evidence="5" type="ORF">PYK22_01824</name>
</gene>
<comment type="similarity">
    <text evidence="1 2">Belongs to the ribonucleoside diphosphate reductase small chain family.</text>
</comment>
<dbReference type="PIRSF" id="PIRSF000355">
    <property type="entry name" value="NrdB"/>
    <property type="match status" value="1"/>
</dbReference>
<sequence length="334" mass="39280">MEKRILNCSITDPNKILPIKYDWARRYYKTGVANNWTPEEVNMQKDVEMWRSPTALTPDERRVVMWNMGFFSTAESLTANNIVLSIYKHITNPECRQYLLRQAFEEAIHTDTFIYCCDTLGLDPDEVYTMYINIPSIRRKDEFVVEMTRSLLDPGFTTRGTRNIQRFVHDLVGYYLIMEGVFFYAGFAMMLSFLRRNKMVGVGEQFQFILRDESVHLAFGTDLINTIVAENPEIWTEDFQKEITANIIRGVELECEYARDCLPRPIMGLNAETVAEYVRYIGDRRLEKIGLDRVFYAENPFPWMSEIIDLRKEKNFFETRVTEYKSAGALHWDD</sequence>
<dbReference type="GO" id="GO:0004748">
    <property type="term" value="F:ribonucleoside-diphosphate reductase activity, thioredoxin disulfide as acceptor"/>
    <property type="evidence" value="ECO:0007669"/>
    <property type="project" value="UniProtKB-EC"/>
</dbReference>
<feature type="binding site" evidence="3">
    <location>
        <position position="213"/>
    </location>
    <ligand>
        <name>Fe cation</name>
        <dbReference type="ChEBI" id="CHEBI:24875"/>
        <label>2</label>
    </ligand>
</feature>
<keyword evidence="2" id="KW-0215">Deoxyribonucleotide synthesis</keyword>
<proteinExistence type="inferred from homology"/>
<feature type="binding site" evidence="3">
    <location>
        <position position="106"/>
    </location>
    <ligand>
        <name>Fe cation</name>
        <dbReference type="ChEBI" id="CHEBI:24875"/>
        <label>1</label>
    </ligand>
</feature>
<reference evidence="5 6" key="2">
    <citation type="submission" date="2015-01" db="EMBL/GenBank/DDBJ databases">
        <title>Complete genome sequence of Pyrinomonas methylaliphatogenes type strain K22T.</title>
        <authorList>
            <person name="Lee K.C.Y."/>
            <person name="Power J.F."/>
            <person name="Dunfield P.F."/>
            <person name="Morgan X.C."/>
            <person name="Huttenhower C."/>
            <person name="Stott M.B."/>
        </authorList>
    </citation>
    <scope>NUCLEOTIDE SEQUENCE [LARGE SCALE GENOMIC DNA]</scope>
    <source>
        <strain evidence="5 6">K22</strain>
    </source>
</reference>
<comment type="catalytic activity">
    <reaction evidence="2">
        <text>a 2'-deoxyribonucleoside 5'-diphosphate + [thioredoxin]-disulfide + H2O = a ribonucleoside 5'-diphosphate + [thioredoxin]-dithiol</text>
        <dbReference type="Rhea" id="RHEA:23252"/>
        <dbReference type="Rhea" id="RHEA-COMP:10698"/>
        <dbReference type="Rhea" id="RHEA-COMP:10700"/>
        <dbReference type="ChEBI" id="CHEBI:15377"/>
        <dbReference type="ChEBI" id="CHEBI:29950"/>
        <dbReference type="ChEBI" id="CHEBI:50058"/>
        <dbReference type="ChEBI" id="CHEBI:57930"/>
        <dbReference type="ChEBI" id="CHEBI:73316"/>
        <dbReference type="EC" id="1.17.4.1"/>
    </reaction>
</comment>
<dbReference type="NCBIfam" id="NF005550">
    <property type="entry name" value="PRK07209.1"/>
    <property type="match status" value="1"/>
</dbReference>
<dbReference type="InterPro" id="IPR000358">
    <property type="entry name" value="RNR_small_fam"/>
</dbReference>
<keyword evidence="6" id="KW-1185">Reference proteome</keyword>
<dbReference type="Pfam" id="PF00268">
    <property type="entry name" value="Ribonuc_red_sm"/>
    <property type="match status" value="1"/>
</dbReference>
<dbReference type="Proteomes" id="UP000031518">
    <property type="component" value="Unassembled WGS sequence"/>
</dbReference>
<organism evidence="5 6">
    <name type="scientific">Pyrinomonas methylaliphatogenes</name>
    <dbReference type="NCBI Taxonomy" id="454194"/>
    <lineage>
        <taxon>Bacteria</taxon>
        <taxon>Pseudomonadati</taxon>
        <taxon>Acidobacteriota</taxon>
        <taxon>Blastocatellia</taxon>
        <taxon>Blastocatellales</taxon>
        <taxon>Pyrinomonadaceae</taxon>
        <taxon>Pyrinomonas</taxon>
    </lineage>
</organism>
<evidence type="ECO:0000256" key="1">
    <source>
        <dbReference type="ARBA" id="ARBA00009303"/>
    </source>
</evidence>
<keyword evidence="4" id="KW-1133">Transmembrane helix</keyword>
<evidence type="ECO:0000256" key="3">
    <source>
        <dbReference type="PIRSR" id="PIRSR000355-2"/>
    </source>
</evidence>
<dbReference type="InterPro" id="IPR012348">
    <property type="entry name" value="RNR-like"/>
</dbReference>
<protein>
    <recommendedName>
        <fullName evidence="2">Ribonucleoside-diphosphate reductase subunit beta</fullName>
        <ecNumber evidence="2">1.17.4.1</ecNumber>
    </recommendedName>
</protein>
<feature type="binding site" evidence="3">
    <location>
        <position position="216"/>
    </location>
    <ligand>
        <name>Fe cation</name>
        <dbReference type="ChEBI" id="CHEBI:24875"/>
        <label>2</label>
    </ligand>
</feature>
<dbReference type="SUPFAM" id="SSF47240">
    <property type="entry name" value="Ferritin-like"/>
    <property type="match status" value="1"/>
</dbReference>
<comment type="function">
    <text evidence="2">Provides the precursors necessary for DNA synthesis. Catalyzes the biosynthesis of deoxyribonucleotides from the corresponding ribonucleotides.</text>
</comment>
<name>A0A0B6WYK6_9BACT</name>
<reference evidence="5 6" key="1">
    <citation type="submission" date="2013-12" db="EMBL/GenBank/DDBJ databases">
        <authorList>
            <person name="Stott M."/>
        </authorList>
    </citation>
    <scope>NUCLEOTIDE SEQUENCE [LARGE SCALE GENOMIC DNA]</scope>
    <source>
        <strain evidence="5 6">K22</strain>
    </source>
</reference>
<dbReference type="EMBL" id="CBXV010000006">
    <property type="protein sequence ID" value="CDM65817.1"/>
    <property type="molecule type" value="Genomic_DNA"/>
</dbReference>
<dbReference type="Gene3D" id="1.10.620.20">
    <property type="entry name" value="Ribonucleotide Reductase, subunit A"/>
    <property type="match status" value="1"/>
</dbReference>
<comment type="cofactor">
    <cofactor evidence="2 3">
        <name>Fe cation</name>
        <dbReference type="ChEBI" id="CHEBI:24875"/>
    </cofactor>
    <text evidence="2 3">Binds 2 iron ions per subunit.</text>
</comment>